<keyword evidence="2" id="KW-1185">Reference proteome</keyword>
<evidence type="ECO:0000313" key="1">
    <source>
        <dbReference type="EMBL" id="TCC58285.1"/>
    </source>
</evidence>
<sequence>MPAAWNGFPTSFDTGSPSAPPSAACCICRRPKSVFSRSLLINGGIVANSSSAASFAMPIASSFGSSFSVIGAPSNFGNVVAAARAAKLSSSPLTTRAVPLEMRYRATAPAATPAGPPAKVAA</sequence>
<organism evidence="1 2">
    <name type="scientific">Kribbella pittospori</name>
    <dbReference type="NCBI Taxonomy" id="722689"/>
    <lineage>
        <taxon>Bacteria</taxon>
        <taxon>Bacillati</taxon>
        <taxon>Actinomycetota</taxon>
        <taxon>Actinomycetes</taxon>
        <taxon>Propionibacteriales</taxon>
        <taxon>Kribbellaceae</taxon>
        <taxon>Kribbella</taxon>
    </lineage>
</organism>
<evidence type="ECO:0000313" key="2">
    <source>
        <dbReference type="Proteomes" id="UP000291144"/>
    </source>
</evidence>
<proteinExistence type="predicted"/>
<protein>
    <submittedName>
        <fullName evidence="1">Uncharacterized protein</fullName>
    </submittedName>
</protein>
<dbReference type="AlphaFoldDB" id="A0A4R0KQU1"/>
<name>A0A4R0KQU1_9ACTN</name>
<accession>A0A4R0KQU1</accession>
<gene>
    <name evidence="1" type="ORF">E0H73_28650</name>
</gene>
<reference evidence="1 2" key="1">
    <citation type="submission" date="2019-02" db="EMBL/GenBank/DDBJ databases">
        <title>Kribbella capetownensis sp. nov. and Kribbella speibonae sp. nov., isolated from soil.</title>
        <authorList>
            <person name="Curtis S.M."/>
            <person name="Norton I."/>
            <person name="Everest G.J."/>
            <person name="Meyers P.R."/>
        </authorList>
    </citation>
    <scope>NUCLEOTIDE SEQUENCE [LARGE SCALE GENOMIC DNA]</scope>
    <source>
        <strain evidence="1 2">NRRL B-24813</strain>
    </source>
</reference>
<dbReference type="EMBL" id="SJKB01000009">
    <property type="protein sequence ID" value="TCC58285.1"/>
    <property type="molecule type" value="Genomic_DNA"/>
</dbReference>
<comment type="caution">
    <text evidence="1">The sequence shown here is derived from an EMBL/GenBank/DDBJ whole genome shotgun (WGS) entry which is preliminary data.</text>
</comment>
<dbReference type="Proteomes" id="UP000291144">
    <property type="component" value="Unassembled WGS sequence"/>
</dbReference>